<dbReference type="GO" id="GO:0005802">
    <property type="term" value="C:trans-Golgi network"/>
    <property type="evidence" value="ECO:0007669"/>
    <property type="project" value="TreeGrafter"/>
</dbReference>
<reference evidence="10" key="2">
    <citation type="submission" date="2015-01" db="EMBL/GenBank/DDBJ databases">
        <title>Evolutionary Origins and Diversification of the Mycorrhizal Mutualists.</title>
        <authorList>
            <consortium name="DOE Joint Genome Institute"/>
            <consortium name="Mycorrhizal Genomics Consortium"/>
            <person name="Kohler A."/>
            <person name="Kuo A."/>
            <person name="Nagy L.G."/>
            <person name="Floudas D."/>
            <person name="Copeland A."/>
            <person name="Barry K.W."/>
            <person name="Cichocki N."/>
            <person name="Veneault-Fourrey C."/>
            <person name="LaButti K."/>
            <person name="Lindquist E.A."/>
            <person name="Lipzen A."/>
            <person name="Lundell T."/>
            <person name="Morin E."/>
            <person name="Murat C."/>
            <person name="Riley R."/>
            <person name="Ohm R."/>
            <person name="Sun H."/>
            <person name="Tunlid A."/>
            <person name="Henrissat B."/>
            <person name="Grigoriev I.V."/>
            <person name="Hibbett D.S."/>
            <person name="Martin F."/>
        </authorList>
    </citation>
    <scope>NUCLEOTIDE SEQUENCE [LARGE SCALE GENOMIC DNA]</scope>
    <source>
        <strain evidence="10">Marx 270</strain>
    </source>
</reference>
<evidence type="ECO:0000259" key="4">
    <source>
        <dbReference type="Pfam" id="PF08626"/>
    </source>
</evidence>
<dbReference type="Pfam" id="PF26282">
    <property type="entry name" value="Ig_TRAPPC9-Trs120_3rd"/>
    <property type="match status" value="1"/>
</dbReference>
<feature type="domain" description="Trs120/TRAPPC9 TPR region" evidence="5">
    <location>
        <begin position="364"/>
        <end position="682"/>
    </location>
</feature>
<sequence length="1354" mass="148722">MNSNAFASLAHVRILLVPVGPIPSDIFEAHAAEIKAFDSIRLGDIPGDAKGEKARFMPSPLASGYLHLSFTSHPTSPAQAPLYLFRPSLFNHAVVGVASCTPSYTSEAAQEQLENIFIDIFPESSTPPPSKVCFVFQSEDSAGGNINDVPPGLVLIPSVMGNKKLYIGTLLADLCSQILGEFGRVVHVLETPAGNECLNAALFPVLPAGGDMSTRINSHPYLPPPVSATATSSQFELSLNTSVSANYGMKHNSSVGPGLHPSSSSHRASTLPPLKTRTSAVGITSHARLYKVYGDFFLLAGRMQDAKIWYQEALILFKTGLDPAWQASAIEGLAVTSVLDLWATGQGLQTSISDAKEPWMELFEQLSQAISLYLKSAFPETTRDYSLLAFLYVTAVLRQTSLLFCVWSSKGWGALAFASMLQPEPTSYLQKIVSDNSVAGLDRLSAITGITRYQIANTLSQAHGPWLLHLGAYERLVVLQSIASIYNCLGFKRKEVYILREVVSCVMDLVVCGRGEDDQLRKSDLGSVGLTIRTEPAVVDESEAPTLGNIGVRRKENLEGNQSILKLLYYACKVLGVNLESVNPAPTENRDDSKAIDSETESRPQWEGPGRSETLRVQFGWPELQVGVIREAVAVAEALPDYLAVARISLSALKTMYSILATADQCHLYQTASRALNTLKRRGDATTVEWWAGNLAVSIALLPLPSRRLPIERPVSLLNSTLPSEHPLTAKVTNTFLYNPRESVNVQDKGILVEGEAAELIVTLHNPFVFELELQSVSLITSGVAFDCGPVSSIVIRPNSFYNIPVIGIPKESGSLVIKGCTIQAPNGAPGELLLPVSAESDEGEQLRRQNMIRNDSERTKYGGLEALPWERDGKRLSATVPPSKSKPRYLECLVVPQQPMLRVRWSSLTHGALMLYDGEKSNIRLTLENVSDLPIDFLKLSFEDSTISSAKEALSEGELDTFEVHEIEYDLVHRKAFSWQQDDDVKVVNPGGKVALSVTCLGKVGCTSGAIHVLYAHAHRQGKGQTDAIQQAFYARELTYPLTVTVYQMLECYDMSIMPVDAIDSLPSRTNVPTVGADDFHHWCLFSIEVRNTYGLPFEVMFTRSQDGLEDETDSSIVSPGCTSRIILPVRRLRLGDDVISQPSPTLTDRQLVITKSNLSKEEEQARREAFWYREELLKIIRARWKETTSNRFGDLSLRQQPVTMHMLNAFKADQVHVDMSFIHPDAEHGSPMPLKRSPGKFVVPPNTIVNLRVQLTNTCPSRLAMTVTLLPSPEEHILFEGVLANIPVGTVEGGQSKAVEIPMCFLCSGKFEIGAEARILGTCRERERAENLEGFRQAMMVSEERRKPLSCT</sequence>
<evidence type="ECO:0000313" key="10">
    <source>
        <dbReference type="Proteomes" id="UP000054217"/>
    </source>
</evidence>
<accession>A0A0C3PVT3</accession>
<feature type="region of interest" description="Disordered" evidence="3">
    <location>
        <begin position="253"/>
        <end position="273"/>
    </location>
</feature>
<dbReference type="PANTHER" id="PTHR21512:SF5">
    <property type="entry name" value="TRAFFICKING PROTEIN PARTICLE COMPLEX SUBUNIT 9"/>
    <property type="match status" value="1"/>
</dbReference>
<evidence type="ECO:0000259" key="7">
    <source>
        <dbReference type="Pfam" id="PF26282"/>
    </source>
</evidence>
<feature type="domain" description="Trs120/TRAPPC9 fourth Ig-like" evidence="8">
    <location>
        <begin position="1230"/>
        <end position="1319"/>
    </location>
</feature>
<evidence type="ECO:0000313" key="9">
    <source>
        <dbReference type="EMBL" id="KIO13386.1"/>
    </source>
</evidence>
<dbReference type="InterPro" id="IPR058565">
    <property type="entry name" value="Ig_TRAPPC9_Trs120_1st"/>
</dbReference>
<dbReference type="Pfam" id="PF08626">
    <property type="entry name" value="TRAPPC9-Trs120"/>
    <property type="match status" value="1"/>
</dbReference>
<feature type="compositionally biased region" description="Polar residues" evidence="3">
    <location>
        <begin position="253"/>
        <end position="268"/>
    </location>
</feature>
<organism evidence="9 10">
    <name type="scientific">Pisolithus tinctorius Marx 270</name>
    <dbReference type="NCBI Taxonomy" id="870435"/>
    <lineage>
        <taxon>Eukaryota</taxon>
        <taxon>Fungi</taxon>
        <taxon>Dikarya</taxon>
        <taxon>Basidiomycota</taxon>
        <taxon>Agaricomycotina</taxon>
        <taxon>Agaricomycetes</taxon>
        <taxon>Agaricomycetidae</taxon>
        <taxon>Boletales</taxon>
        <taxon>Sclerodermatineae</taxon>
        <taxon>Pisolithaceae</taxon>
        <taxon>Pisolithus</taxon>
    </lineage>
</organism>
<name>A0A0C3PVT3_PISTI</name>
<dbReference type="Pfam" id="PF26283">
    <property type="entry name" value="Ig_TRAPPC9-Trs120_4th"/>
    <property type="match status" value="1"/>
</dbReference>
<feature type="region of interest" description="Disordered" evidence="3">
    <location>
        <begin position="583"/>
        <end position="611"/>
    </location>
</feature>
<dbReference type="STRING" id="870435.A0A0C3PVT3"/>
<comment type="subcellular location">
    <subcellularLocation>
        <location evidence="1">Golgi apparatus</location>
    </subcellularLocation>
</comment>
<dbReference type="PANTHER" id="PTHR21512">
    <property type="entry name" value="TRAFFICKING PROTEIN PARTICLE COMPLEX SUBUNIT 9"/>
    <property type="match status" value="1"/>
</dbReference>
<dbReference type="Pfam" id="PF26280">
    <property type="entry name" value="Ig_TRAPPC9-Trs120_2nd"/>
    <property type="match status" value="1"/>
</dbReference>
<dbReference type="InterPro" id="IPR013935">
    <property type="entry name" value="Trs120_TRAPPC9"/>
</dbReference>
<keyword evidence="10" id="KW-1185">Reference proteome</keyword>
<reference evidence="9 10" key="1">
    <citation type="submission" date="2014-04" db="EMBL/GenBank/DDBJ databases">
        <authorList>
            <consortium name="DOE Joint Genome Institute"/>
            <person name="Kuo A."/>
            <person name="Kohler A."/>
            <person name="Costa M.D."/>
            <person name="Nagy L.G."/>
            <person name="Floudas D."/>
            <person name="Copeland A."/>
            <person name="Barry K.W."/>
            <person name="Cichocki N."/>
            <person name="Veneault-Fourrey C."/>
            <person name="LaButti K."/>
            <person name="Lindquist E.A."/>
            <person name="Lipzen A."/>
            <person name="Lundell T."/>
            <person name="Morin E."/>
            <person name="Murat C."/>
            <person name="Sun H."/>
            <person name="Tunlid A."/>
            <person name="Henrissat B."/>
            <person name="Grigoriev I.V."/>
            <person name="Hibbett D.S."/>
            <person name="Martin F."/>
            <person name="Nordberg H.P."/>
            <person name="Cantor M.N."/>
            <person name="Hua S.X."/>
        </authorList>
    </citation>
    <scope>NUCLEOTIDE SEQUENCE [LARGE SCALE GENOMIC DNA]</scope>
    <source>
        <strain evidence="9 10">Marx 270</strain>
    </source>
</reference>
<dbReference type="InParanoid" id="A0A0C3PVT3"/>
<dbReference type="HOGENOM" id="CLU_002231_2_1_1"/>
<dbReference type="EMBL" id="KN831946">
    <property type="protein sequence ID" value="KIO13386.1"/>
    <property type="molecule type" value="Genomic_DNA"/>
</dbReference>
<feature type="compositionally biased region" description="Basic and acidic residues" evidence="3">
    <location>
        <begin position="588"/>
        <end position="604"/>
    </location>
</feature>
<protein>
    <submittedName>
        <fullName evidence="9">Uncharacterized protein</fullName>
    </submittedName>
</protein>
<evidence type="ECO:0000256" key="2">
    <source>
        <dbReference type="ARBA" id="ARBA00023034"/>
    </source>
</evidence>
<dbReference type="InterPro" id="IPR058563">
    <property type="entry name" value="Trs120_TRAPPC9_N"/>
</dbReference>
<dbReference type="Pfam" id="PF26254">
    <property type="entry name" value="Ig_TRAPPC9-Trs120_1st"/>
    <property type="match status" value="1"/>
</dbReference>
<dbReference type="Pfam" id="PF26251">
    <property type="entry name" value="TPR_TRAPPC9-Trs120"/>
    <property type="match status" value="1"/>
</dbReference>
<dbReference type="InterPro" id="IPR058564">
    <property type="entry name" value="TPR_TRAPPC9_Trs120"/>
</dbReference>
<proteinExistence type="predicted"/>
<gene>
    <name evidence="9" type="ORF">M404DRAFT_12343</name>
</gene>
<evidence type="ECO:0000256" key="1">
    <source>
        <dbReference type="ARBA" id="ARBA00004555"/>
    </source>
</evidence>
<dbReference type="InterPro" id="IPR058567">
    <property type="entry name" value="Ig_TRAPPC9_Trs120_3rd"/>
</dbReference>
<evidence type="ECO:0000259" key="8">
    <source>
        <dbReference type="Pfam" id="PF26283"/>
    </source>
</evidence>
<evidence type="ECO:0000259" key="6">
    <source>
        <dbReference type="Pfam" id="PF26254"/>
    </source>
</evidence>
<dbReference type="InterPro" id="IPR058568">
    <property type="entry name" value="Ig_TRAPPC9_Trs120_4th"/>
</dbReference>
<dbReference type="Proteomes" id="UP000054217">
    <property type="component" value="Unassembled WGS sequence"/>
</dbReference>
<dbReference type="OrthoDB" id="27962at2759"/>
<evidence type="ECO:0000259" key="5">
    <source>
        <dbReference type="Pfam" id="PF26251"/>
    </source>
</evidence>
<feature type="domain" description="Trs120/TRAPPC9 third Ig-like" evidence="7">
    <location>
        <begin position="1080"/>
        <end position="1212"/>
    </location>
</feature>
<feature type="domain" description="Trs120/TRAPPC9 first Ig-like" evidence="6">
    <location>
        <begin position="698"/>
        <end position="898"/>
    </location>
</feature>
<dbReference type="FunCoup" id="A0A0C3PVT3">
    <property type="interactions" value="63"/>
</dbReference>
<keyword evidence="2" id="KW-0333">Golgi apparatus</keyword>
<evidence type="ECO:0000256" key="3">
    <source>
        <dbReference type="SAM" id="MobiDB-lite"/>
    </source>
</evidence>
<feature type="domain" description="Trs120/TRAPPC9 N-terminal" evidence="4">
    <location>
        <begin position="8"/>
        <end position="343"/>
    </location>
</feature>